<dbReference type="GO" id="GO:0009098">
    <property type="term" value="P:L-leucine biosynthetic process"/>
    <property type="evidence" value="ECO:0007669"/>
    <property type="project" value="TreeGrafter"/>
</dbReference>
<evidence type="ECO:0000313" key="13">
    <source>
        <dbReference type="Proteomes" id="UP001292094"/>
    </source>
</evidence>
<dbReference type="GO" id="GO:0009099">
    <property type="term" value="P:L-valine biosynthetic process"/>
    <property type="evidence" value="ECO:0007669"/>
    <property type="project" value="TreeGrafter"/>
</dbReference>
<evidence type="ECO:0000256" key="8">
    <source>
        <dbReference type="PIRSR" id="PIRSR006468-1"/>
    </source>
</evidence>
<evidence type="ECO:0000313" key="12">
    <source>
        <dbReference type="EMBL" id="KAK4293501.1"/>
    </source>
</evidence>
<dbReference type="InterPro" id="IPR033939">
    <property type="entry name" value="BCAT_family"/>
</dbReference>
<evidence type="ECO:0000256" key="4">
    <source>
        <dbReference type="ARBA" id="ARBA00022605"/>
    </source>
</evidence>
<dbReference type="EMBL" id="JAWZYT010004530">
    <property type="protein sequence ID" value="KAK4293501.1"/>
    <property type="molecule type" value="Genomic_DNA"/>
</dbReference>
<dbReference type="InterPro" id="IPR005786">
    <property type="entry name" value="B_amino_transII"/>
</dbReference>
<reference evidence="12" key="1">
    <citation type="submission" date="2023-11" db="EMBL/GenBank/DDBJ databases">
        <title>Genome assemblies of two species of porcelain crab, Petrolisthes cinctipes and Petrolisthes manimaculis (Anomura: Porcellanidae).</title>
        <authorList>
            <person name="Angst P."/>
        </authorList>
    </citation>
    <scope>NUCLEOTIDE SEQUENCE</scope>
    <source>
        <strain evidence="12">PB745_02</strain>
        <tissue evidence="12">Gill</tissue>
    </source>
</reference>
<evidence type="ECO:0000256" key="11">
    <source>
        <dbReference type="RuleBase" id="RU004517"/>
    </source>
</evidence>
<dbReference type="PANTHER" id="PTHR11825:SF44">
    <property type="entry name" value="BRANCHED-CHAIN-AMINO-ACID AMINOTRANSFERASE"/>
    <property type="match status" value="1"/>
</dbReference>
<comment type="cofactor">
    <cofactor evidence="1 10">
        <name>pyridoxal 5'-phosphate</name>
        <dbReference type="ChEBI" id="CHEBI:597326"/>
    </cofactor>
</comment>
<dbReference type="FunFam" id="3.30.470.10:FF:000002">
    <property type="entry name" value="Branched-chain-amino-acid aminotransferase"/>
    <property type="match status" value="1"/>
</dbReference>
<dbReference type="Gene3D" id="3.20.10.10">
    <property type="entry name" value="D-amino Acid Aminotransferase, subunit A, domain 2"/>
    <property type="match status" value="1"/>
</dbReference>
<dbReference type="Gene3D" id="3.30.470.10">
    <property type="match status" value="1"/>
</dbReference>
<name>A0AAE1NQ70_9EUCA</name>
<comment type="similarity">
    <text evidence="2 9">Belongs to the class-IV pyridoxal-phosphate-dependent aminotransferase family.</text>
</comment>
<organism evidence="12 13">
    <name type="scientific">Petrolisthes manimaculis</name>
    <dbReference type="NCBI Taxonomy" id="1843537"/>
    <lineage>
        <taxon>Eukaryota</taxon>
        <taxon>Metazoa</taxon>
        <taxon>Ecdysozoa</taxon>
        <taxon>Arthropoda</taxon>
        <taxon>Crustacea</taxon>
        <taxon>Multicrustacea</taxon>
        <taxon>Malacostraca</taxon>
        <taxon>Eumalacostraca</taxon>
        <taxon>Eucarida</taxon>
        <taxon>Decapoda</taxon>
        <taxon>Pleocyemata</taxon>
        <taxon>Anomura</taxon>
        <taxon>Galatheoidea</taxon>
        <taxon>Porcellanidae</taxon>
        <taxon>Petrolisthes</taxon>
    </lineage>
</organism>
<keyword evidence="4 11" id="KW-0028">Amino-acid biosynthesis</keyword>
<feature type="modified residue" description="N6-(pyridoxal phosphate)lysine" evidence="8">
    <location>
        <position position="282"/>
    </location>
</feature>
<dbReference type="FunFam" id="3.20.10.10:FF:000004">
    <property type="entry name" value="Branched-chain-amino-acid aminotransferase"/>
    <property type="match status" value="1"/>
</dbReference>
<dbReference type="PROSITE" id="PS00770">
    <property type="entry name" value="AA_TRANSFER_CLASS_4"/>
    <property type="match status" value="1"/>
</dbReference>
<evidence type="ECO:0000256" key="1">
    <source>
        <dbReference type="ARBA" id="ARBA00001933"/>
    </source>
</evidence>
<dbReference type="GO" id="GO:0004084">
    <property type="term" value="F:branched-chain-amino-acid transaminase activity"/>
    <property type="evidence" value="ECO:0007669"/>
    <property type="project" value="UniProtKB-EC"/>
</dbReference>
<dbReference type="InterPro" id="IPR036038">
    <property type="entry name" value="Aminotransferase-like"/>
</dbReference>
<dbReference type="AlphaFoldDB" id="A0AAE1NQ70"/>
<gene>
    <name evidence="12" type="ORF">Pmani_033808</name>
</gene>
<dbReference type="CDD" id="cd01557">
    <property type="entry name" value="BCAT_beta_family"/>
    <property type="match status" value="1"/>
</dbReference>
<accession>A0AAE1NQ70</accession>
<dbReference type="GO" id="GO:0005739">
    <property type="term" value="C:mitochondrion"/>
    <property type="evidence" value="ECO:0007669"/>
    <property type="project" value="TreeGrafter"/>
</dbReference>
<dbReference type="InterPro" id="IPR043131">
    <property type="entry name" value="BCAT-like_N"/>
</dbReference>
<sequence length="446" mass="50027">MASVRTCTTLSSKISNNLAWKKSIRVYRKHGVRHMSAASASGTFKASDLQIDFCPPENLKMKPAVKDLVFGRSFTDHMLKILYTDQSGWGQPRITPLQDLRLHPAAKVLHYSVELFEGMKAFRGVDDEIRLFRPNKNMERMNRTAARCSLPTFDGDELIALLKKMISVDQEWVPHTESSSLYIRPTLIGIEVFPYSTLNKVHPKLGTPVTTPYIGGHWKEQDNTSIDWLIKPTLGVQRPVEALLFVILSPVGPYFSSGFKPVSLLADPQYVRAWPGGMGMMKSGSNYGPTLEIQRYAEAKGLHQVLWLFGPEHRITEVGAMNIFIFLDKGNGEKELVTPPLDGLILPGVTRDSLLTLAREWGEFQVSERDITMTELVQASHDKKLLEMFGAGTAAVVTPVGSIHYQDQVINIPTMDHDQPLNQRFYNTITGIQYGRIASPWAMSIQ</sequence>
<dbReference type="InterPro" id="IPR018300">
    <property type="entry name" value="Aminotrans_IV_CS"/>
</dbReference>
<keyword evidence="6 10" id="KW-0663">Pyridoxal phosphate</keyword>
<dbReference type="EC" id="2.6.1.42" evidence="11"/>
<evidence type="ECO:0000256" key="6">
    <source>
        <dbReference type="ARBA" id="ARBA00022898"/>
    </source>
</evidence>
<comment type="caution">
    <text evidence="12">The sequence shown here is derived from an EMBL/GenBank/DDBJ whole genome shotgun (WGS) entry which is preliminary data.</text>
</comment>
<dbReference type="Proteomes" id="UP001292094">
    <property type="component" value="Unassembled WGS sequence"/>
</dbReference>
<evidence type="ECO:0000256" key="5">
    <source>
        <dbReference type="ARBA" id="ARBA00022679"/>
    </source>
</evidence>
<evidence type="ECO:0000256" key="10">
    <source>
        <dbReference type="RuleBase" id="RU004516"/>
    </source>
</evidence>
<dbReference type="InterPro" id="IPR043132">
    <property type="entry name" value="BCAT-like_C"/>
</dbReference>
<evidence type="ECO:0000256" key="3">
    <source>
        <dbReference type="ARBA" id="ARBA00022576"/>
    </source>
</evidence>
<dbReference type="Pfam" id="PF01063">
    <property type="entry name" value="Aminotran_4"/>
    <property type="match status" value="1"/>
</dbReference>
<comment type="catalytic activity">
    <reaction evidence="11">
        <text>L-leucine + 2-oxoglutarate = 4-methyl-2-oxopentanoate + L-glutamate</text>
        <dbReference type="Rhea" id="RHEA:18321"/>
        <dbReference type="ChEBI" id="CHEBI:16810"/>
        <dbReference type="ChEBI" id="CHEBI:17865"/>
        <dbReference type="ChEBI" id="CHEBI:29985"/>
        <dbReference type="ChEBI" id="CHEBI:57427"/>
        <dbReference type="EC" id="2.6.1.42"/>
    </reaction>
</comment>
<keyword evidence="13" id="KW-1185">Reference proteome</keyword>
<keyword evidence="3 11" id="KW-0032">Aminotransferase</keyword>
<evidence type="ECO:0000256" key="9">
    <source>
        <dbReference type="RuleBase" id="RU004106"/>
    </source>
</evidence>
<evidence type="ECO:0000256" key="7">
    <source>
        <dbReference type="ARBA" id="ARBA00023304"/>
    </source>
</evidence>
<keyword evidence="7 11" id="KW-0100">Branched-chain amino acid biosynthesis</keyword>
<proteinExistence type="inferred from homology"/>
<keyword evidence="5 11" id="KW-0808">Transferase</keyword>
<comment type="catalytic activity">
    <reaction evidence="11">
        <text>L-valine + 2-oxoglutarate = 3-methyl-2-oxobutanoate + L-glutamate</text>
        <dbReference type="Rhea" id="RHEA:24813"/>
        <dbReference type="ChEBI" id="CHEBI:11851"/>
        <dbReference type="ChEBI" id="CHEBI:16810"/>
        <dbReference type="ChEBI" id="CHEBI:29985"/>
        <dbReference type="ChEBI" id="CHEBI:57762"/>
        <dbReference type="EC" id="2.6.1.42"/>
    </reaction>
</comment>
<protein>
    <recommendedName>
        <fullName evidence="11">Branched-chain-amino-acid aminotransferase</fullName>
        <ecNumber evidence="11">2.6.1.42</ecNumber>
    </recommendedName>
</protein>
<dbReference type="PIRSF" id="PIRSF006468">
    <property type="entry name" value="BCAT1"/>
    <property type="match status" value="1"/>
</dbReference>
<dbReference type="InterPro" id="IPR001544">
    <property type="entry name" value="Aminotrans_IV"/>
</dbReference>
<evidence type="ECO:0000256" key="2">
    <source>
        <dbReference type="ARBA" id="ARBA00009320"/>
    </source>
</evidence>
<dbReference type="SUPFAM" id="SSF56752">
    <property type="entry name" value="D-aminoacid aminotransferase-like PLP-dependent enzymes"/>
    <property type="match status" value="2"/>
</dbReference>
<comment type="catalytic activity">
    <reaction evidence="11">
        <text>L-isoleucine + 2-oxoglutarate = (S)-3-methyl-2-oxopentanoate + L-glutamate</text>
        <dbReference type="Rhea" id="RHEA:24801"/>
        <dbReference type="ChEBI" id="CHEBI:16810"/>
        <dbReference type="ChEBI" id="CHEBI:29985"/>
        <dbReference type="ChEBI" id="CHEBI:35146"/>
        <dbReference type="ChEBI" id="CHEBI:58045"/>
        <dbReference type="EC" id="2.6.1.42"/>
    </reaction>
</comment>
<dbReference type="PANTHER" id="PTHR11825">
    <property type="entry name" value="SUBGROUP IIII AMINOTRANSFERASE"/>
    <property type="match status" value="1"/>
</dbReference>